<dbReference type="Gene3D" id="1.10.10.10">
    <property type="entry name" value="Winged helix-like DNA-binding domain superfamily/Winged helix DNA-binding domain"/>
    <property type="match status" value="1"/>
</dbReference>
<evidence type="ECO:0000313" key="2">
    <source>
        <dbReference type="EMBL" id="PWK15730.1"/>
    </source>
</evidence>
<protein>
    <submittedName>
        <fullName evidence="2">Uncharacterized protein</fullName>
    </submittedName>
</protein>
<dbReference type="EMBL" id="QGGL01000003">
    <property type="protein sequence ID" value="PWK15730.1"/>
    <property type="molecule type" value="Genomic_DNA"/>
</dbReference>
<reference evidence="2 3" key="1">
    <citation type="submission" date="2018-05" db="EMBL/GenBank/DDBJ databases">
        <title>Genomic Encyclopedia of Type Strains, Phase IV (KMG-IV): sequencing the most valuable type-strain genomes for metagenomic binning, comparative biology and taxonomic classification.</title>
        <authorList>
            <person name="Goeker M."/>
        </authorList>
    </citation>
    <scope>NUCLEOTIDE SEQUENCE [LARGE SCALE GENOMIC DNA]</scope>
    <source>
        <strain evidence="2 3">DSM 18773</strain>
    </source>
</reference>
<gene>
    <name evidence="2" type="ORF">C7459_103282</name>
</gene>
<dbReference type="RefSeq" id="WP_109687043.1">
    <property type="nucleotide sequence ID" value="NZ_QGGL01000003.1"/>
</dbReference>
<accession>A0A316DZ03</accession>
<name>A0A316DZ03_9BACL</name>
<comment type="caution">
    <text evidence="2">The sequence shown here is derived from an EMBL/GenBank/DDBJ whole genome shotgun (WGS) entry which is preliminary data.</text>
</comment>
<dbReference type="Proteomes" id="UP000245634">
    <property type="component" value="Unassembled WGS sequence"/>
</dbReference>
<evidence type="ECO:0000313" key="3">
    <source>
        <dbReference type="Proteomes" id="UP000245634"/>
    </source>
</evidence>
<proteinExistence type="predicted"/>
<keyword evidence="3" id="KW-1185">Reference proteome</keyword>
<dbReference type="AlphaFoldDB" id="A0A316DZ03"/>
<feature type="region of interest" description="Disordered" evidence="1">
    <location>
        <begin position="1"/>
        <end position="21"/>
    </location>
</feature>
<organism evidence="2 3">
    <name type="scientific">Tumebacillus permanentifrigoris</name>
    <dbReference type="NCBI Taxonomy" id="378543"/>
    <lineage>
        <taxon>Bacteria</taxon>
        <taxon>Bacillati</taxon>
        <taxon>Bacillota</taxon>
        <taxon>Bacilli</taxon>
        <taxon>Bacillales</taxon>
        <taxon>Alicyclobacillaceae</taxon>
        <taxon>Tumebacillus</taxon>
    </lineage>
</organism>
<sequence length="333" mass="38348">MSRAKDMLAEDDARRKKKKKNNLSLSVQYSNKISYYNYTNAGATYRQGTIPNNKQLTKPVLAKPLTAADWKQDLGFEIRREAQLRRFETWPRHWQRWALGIEDAVSDFKDAWAEFLDSLDEDIEVIVTTHNEYCKAFNAVWRRLCSFPKETPRKIELVQRQWAGLEGRKKVGYLHYLALRWSASTGLPVEDFVGLFAELTYTLASEGHSFSSGFYFIETLSMILKSKAMDMYRAEKTTDKRKANYGTVSLDTLDANGIPLHKVLSSPGADPLTHVLGQDFLYDTRLSLEERKVAQLMVAGESYTEIAQELGYKHHEQVRRIHKLLKKLLVADL</sequence>
<dbReference type="InterPro" id="IPR036388">
    <property type="entry name" value="WH-like_DNA-bd_sf"/>
</dbReference>
<dbReference type="OrthoDB" id="2990291at2"/>
<feature type="compositionally biased region" description="Basic and acidic residues" evidence="1">
    <location>
        <begin position="1"/>
        <end position="14"/>
    </location>
</feature>
<evidence type="ECO:0000256" key="1">
    <source>
        <dbReference type="SAM" id="MobiDB-lite"/>
    </source>
</evidence>